<feature type="compositionally biased region" description="Acidic residues" evidence="1">
    <location>
        <begin position="10"/>
        <end position="20"/>
    </location>
</feature>
<dbReference type="RefSeq" id="XP_004343321.1">
    <property type="nucleotide sequence ID" value="XM_004343271.1"/>
</dbReference>
<name>L8H4M3_ACACF</name>
<protein>
    <submittedName>
        <fullName evidence="2">Uncharacterized protein</fullName>
    </submittedName>
</protein>
<feature type="region of interest" description="Disordered" evidence="1">
    <location>
        <begin position="121"/>
        <end position="159"/>
    </location>
</feature>
<gene>
    <name evidence="2" type="ORF">ACA1_000800</name>
</gene>
<feature type="compositionally biased region" description="Basic and acidic residues" evidence="1">
    <location>
        <begin position="137"/>
        <end position="153"/>
    </location>
</feature>
<proteinExistence type="predicted"/>
<evidence type="ECO:0000313" key="3">
    <source>
        <dbReference type="Proteomes" id="UP000011083"/>
    </source>
</evidence>
<dbReference type="Proteomes" id="UP000011083">
    <property type="component" value="Unassembled WGS sequence"/>
</dbReference>
<feature type="region of interest" description="Disordered" evidence="1">
    <location>
        <begin position="63"/>
        <end position="82"/>
    </location>
</feature>
<feature type="region of interest" description="Disordered" evidence="1">
    <location>
        <begin position="1"/>
        <end position="34"/>
    </location>
</feature>
<sequence>RAVAHPSSFGDDEDVVEEEEVAHGRGRLSAPDDPLHLPLNFQNLQSAYNQKNACLATIPAASTAPAADAATTPARRDVTFPLSPPRMNVVLESLAGCLSERIMENDGNVAEPRLSYLRSCTRVRRPSSRPPPPRNHHVPEEPEEVKSRPRECTPFRQRT</sequence>
<dbReference type="VEuPathDB" id="AmoebaDB:ACA1_000800"/>
<dbReference type="EMBL" id="KB007913">
    <property type="protein sequence ID" value="ELR20479.1"/>
    <property type="molecule type" value="Genomic_DNA"/>
</dbReference>
<accession>L8H4M3</accession>
<reference evidence="2 3" key="1">
    <citation type="journal article" date="2013" name="Genome Biol.">
        <title>Genome of Acanthamoeba castellanii highlights extensive lateral gene transfer and early evolution of tyrosine kinase signaling.</title>
        <authorList>
            <person name="Clarke M."/>
            <person name="Lohan A.J."/>
            <person name="Liu B."/>
            <person name="Lagkouvardos I."/>
            <person name="Roy S."/>
            <person name="Zafar N."/>
            <person name="Bertelli C."/>
            <person name="Schilde C."/>
            <person name="Kianianmomeni A."/>
            <person name="Burglin T.R."/>
            <person name="Frech C."/>
            <person name="Turcotte B."/>
            <person name="Kopec K.O."/>
            <person name="Synnott J.M."/>
            <person name="Choo C."/>
            <person name="Paponov I."/>
            <person name="Finkler A."/>
            <person name="Soon Heng Tan C."/>
            <person name="Hutchins A.P."/>
            <person name="Weinmeier T."/>
            <person name="Rattei T."/>
            <person name="Chu J.S."/>
            <person name="Gimenez G."/>
            <person name="Irimia M."/>
            <person name="Rigden D.J."/>
            <person name="Fitzpatrick D.A."/>
            <person name="Lorenzo-Morales J."/>
            <person name="Bateman A."/>
            <person name="Chiu C.H."/>
            <person name="Tang P."/>
            <person name="Hegemann P."/>
            <person name="Fromm H."/>
            <person name="Raoult D."/>
            <person name="Greub G."/>
            <person name="Miranda-Saavedra D."/>
            <person name="Chen N."/>
            <person name="Nash P."/>
            <person name="Ginger M.L."/>
            <person name="Horn M."/>
            <person name="Schaap P."/>
            <person name="Caler L."/>
            <person name="Loftus B."/>
        </authorList>
    </citation>
    <scope>NUCLEOTIDE SEQUENCE [LARGE SCALE GENOMIC DNA]</scope>
    <source>
        <strain evidence="2 3">Neff</strain>
    </source>
</reference>
<feature type="compositionally biased region" description="Low complexity" evidence="1">
    <location>
        <begin position="63"/>
        <end position="73"/>
    </location>
</feature>
<evidence type="ECO:0000313" key="2">
    <source>
        <dbReference type="EMBL" id="ELR20479.1"/>
    </source>
</evidence>
<dbReference type="KEGG" id="acan:ACA1_000800"/>
<dbReference type="GeneID" id="14921340"/>
<keyword evidence="3" id="KW-1185">Reference proteome</keyword>
<dbReference type="AlphaFoldDB" id="L8H4M3"/>
<feature type="non-terminal residue" evidence="2">
    <location>
        <position position="159"/>
    </location>
</feature>
<evidence type="ECO:0000256" key="1">
    <source>
        <dbReference type="SAM" id="MobiDB-lite"/>
    </source>
</evidence>
<organism evidence="2 3">
    <name type="scientific">Acanthamoeba castellanii (strain ATCC 30010 / Neff)</name>
    <dbReference type="NCBI Taxonomy" id="1257118"/>
    <lineage>
        <taxon>Eukaryota</taxon>
        <taxon>Amoebozoa</taxon>
        <taxon>Discosea</taxon>
        <taxon>Longamoebia</taxon>
        <taxon>Centramoebida</taxon>
        <taxon>Acanthamoebidae</taxon>
        <taxon>Acanthamoeba</taxon>
    </lineage>
</organism>